<evidence type="ECO:0000313" key="11">
    <source>
        <dbReference type="Proteomes" id="UP001634394"/>
    </source>
</evidence>
<dbReference type="Pfam" id="PF00096">
    <property type="entry name" value="zf-C2H2"/>
    <property type="match status" value="7"/>
</dbReference>
<feature type="compositionally biased region" description="Polar residues" evidence="8">
    <location>
        <begin position="653"/>
        <end position="664"/>
    </location>
</feature>
<feature type="region of interest" description="Disordered" evidence="8">
    <location>
        <begin position="653"/>
        <end position="673"/>
    </location>
</feature>
<keyword evidence="4 7" id="KW-0863">Zinc-finger</keyword>
<sequence length="927" mass="106978">MAKYILAIYVTLEQESAIKELFLHRNWTFVATDISGFDQRFNEKIKHIDSADLEENKDIKSITISDRKLNTTSYDSLNANLTCLRKTQNEDSEHNLKKGISLTNHDNIEQNLNETCSQQYRASRPCTEEFSSRPSVREIKVDTRIQDRESNLNGNLKFLKTTCKHSVPGLGSDKLSLPDRIFSANDNHAEAWKESATVIPQEITAGCYIHEIDGNNEKSNPISDLSSVDLLCVKTEPDKSCQDGDEDRSQERDRVLTPSIERVKSGKEEIHFPESEKSPLSVNTFRKDLKQVLENCPSQGEKENQICVTSTKGSQVHVNLDIFGKEMEQGLKSRRKRSQVSENKDNCCAEDSESQRKAHYYCKECDRTFTKHTWFVNHKRDGKCRFKCDFCGRIFLSKRWEDYKAHVNHHRRERVFKCHLCSKSYMNKRSLNEHMLEHSGVRNFACETCNLKFHTSGRLWIHNRKNHPERIDSHRCPICNSTFESGALMNEHLATHQEDKPYHCNFCDQYFKRLGNLKVHMSKSHLNRLFTPAPTSTVNSLQEFSLAPGSSGPSSVCVSSDTSSTVDDAGQMKEEKVEDTEAKNQLDADMDDSFDGSNRTKKQHTSAMDEMNEDDSSDISAFTSVKEKTVDSSCQSEIDSTIESWSRSNKISQKHSLSFQGNQEQEQKSQDVPAEALNSGLQCDECGRTFIQQRWLKDHKRNGKCRFECPYCGKVFLSRRWDDYQTHLNHHNQERIHKCELCPKSYISKRSLKEHLLEHVGEKNHVCDLCGQRFLSAGRLWMHSKRWHPDENTSFACEICGKSFKMSASLRDHMVVHTEDRPYECEICLKKFKRRSEIRAHSRLHKPDYKCNPCGLCGKMFSQSFRCYSVYCEVCGKGFYGKNFLADHMRTHSGEKPYECPICQYRCAFSGNLTKHMRCHNKEQSSE</sequence>
<dbReference type="SMART" id="SM00355">
    <property type="entry name" value="ZnF_C2H2"/>
    <property type="match status" value="14"/>
</dbReference>
<protein>
    <recommendedName>
        <fullName evidence="9">C2H2-type domain-containing protein</fullName>
    </recommendedName>
</protein>
<feature type="domain" description="C2H2-type" evidence="9">
    <location>
        <begin position="502"/>
        <end position="525"/>
    </location>
</feature>
<dbReference type="PANTHER" id="PTHR24379:SF121">
    <property type="entry name" value="C2H2-TYPE DOMAIN-CONTAINING PROTEIN"/>
    <property type="match status" value="1"/>
</dbReference>
<keyword evidence="6" id="KW-0539">Nucleus</keyword>
<feature type="domain" description="C2H2-type" evidence="9">
    <location>
        <begin position="898"/>
        <end position="925"/>
    </location>
</feature>
<dbReference type="EMBL" id="JBJQND010000010">
    <property type="protein sequence ID" value="KAL3863987.1"/>
    <property type="molecule type" value="Genomic_DNA"/>
</dbReference>
<feature type="domain" description="C2H2-type" evidence="9">
    <location>
        <begin position="870"/>
        <end position="897"/>
    </location>
</feature>
<dbReference type="AlphaFoldDB" id="A0ABD3VQX1"/>
<accession>A0ABD3VQX1</accession>
<feature type="domain" description="C2H2-type" evidence="9">
    <location>
        <begin position="737"/>
        <end position="764"/>
    </location>
</feature>
<reference evidence="10 11" key="1">
    <citation type="submission" date="2024-11" db="EMBL/GenBank/DDBJ databases">
        <title>Chromosome-level genome assembly of the freshwater bivalve Anodonta woodiana.</title>
        <authorList>
            <person name="Chen X."/>
        </authorList>
    </citation>
    <scope>NUCLEOTIDE SEQUENCE [LARGE SCALE GENOMIC DNA]</scope>
    <source>
        <strain evidence="10">MN2024</strain>
        <tissue evidence="10">Gills</tissue>
    </source>
</reference>
<gene>
    <name evidence="10" type="ORF">ACJMK2_005704</name>
</gene>
<evidence type="ECO:0000256" key="1">
    <source>
        <dbReference type="ARBA" id="ARBA00004123"/>
    </source>
</evidence>
<feature type="domain" description="C2H2-type" evidence="9">
    <location>
        <begin position="444"/>
        <end position="467"/>
    </location>
</feature>
<dbReference type="Gene3D" id="3.30.160.60">
    <property type="entry name" value="Classic Zinc Finger"/>
    <property type="match status" value="8"/>
</dbReference>
<evidence type="ECO:0000259" key="9">
    <source>
        <dbReference type="PROSITE" id="PS50157"/>
    </source>
</evidence>
<proteinExistence type="predicted"/>
<keyword evidence="11" id="KW-1185">Reference proteome</keyword>
<dbReference type="Proteomes" id="UP001634394">
    <property type="component" value="Unassembled WGS sequence"/>
</dbReference>
<dbReference type="EMBL" id="JBJQND010000010">
    <property type="protein sequence ID" value="KAL3863988.1"/>
    <property type="molecule type" value="Genomic_DNA"/>
</dbReference>
<comment type="subcellular location">
    <subcellularLocation>
        <location evidence="1">Nucleus</location>
    </subcellularLocation>
</comment>
<dbReference type="InterPro" id="IPR013087">
    <property type="entry name" value="Znf_C2H2_type"/>
</dbReference>
<feature type="region of interest" description="Disordered" evidence="8">
    <location>
        <begin position="546"/>
        <end position="615"/>
    </location>
</feature>
<evidence type="ECO:0000256" key="4">
    <source>
        <dbReference type="ARBA" id="ARBA00022771"/>
    </source>
</evidence>
<feature type="domain" description="C2H2-type" evidence="9">
    <location>
        <begin position="416"/>
        <end position="443"/>
    </location>
</feature>
<feature type="domain" description="C2H2-type" evidence="9">
    <location>
        <begin position="823"/>
        <end position="850"/>
    </location>
</feature>
<evidence type="ECO:0000313" key="10">
    <source>
        <dbReference type="EMBL" id="KAL3863987.1"/>
    </source>
</evidence>
<keyword evidence="5" id="KW-0862">Zinc</keyword>
<feature type="domain" description="C2H2-type" evidence="9">
    <location>
        <begin position="765"/>
        <end position="793"/>
    </location>
</feature>
<feature type="domain" description="C2H2-type" evidence="9">
    <location>
        <begin position="360"/>
        <end position="380"/>
    </location>
</feature>
<dbReference type="PROSITE" id="PS00028">
    <property type="entry name" value="ZINC_FINGER_C2H2_1"/>
    <property type="match status" value="10"/>
</dbReference>
<feature type="compositionally biased region" description="Low complexity" evidence="8">
    <location>
        <begin position="548"/>
        <end position="568"/>
    </location>
</feature>
<feature type="domain" description="C2H2-type" evidence="9">
    <location>
        <begin position="681"/>
        <end position="710"/>
    </location>
</feature>
<dbReference type="GO" id="GO:0005634">
    <property type="term" value="C:nucleus"/>
    <property type="evidence" value="ECO:0007669"/>
    <property type="project" value="UniProtKB-SubCell"/>
</dbReference>
<feature type="region of interest" description="Disordered" evidence="8">
    <location>
        <begin position="237"/>
        <end position="256"/>
    </location>
</feature>
<feature type="domain" description="C2H2-type" evidence="9">
    <location>
        <begin position="474"/>
        <end position="501"/>
    </location>
</feature>
<evidence type="ECO:0000256" key="5">
    <source>
        <dbReference type="ARBA" id="ARBA00022833"/>
    </source>
</evidence>
<dbReference type="InterPro" id="IPR036236">
    <property type="entry name" value="Znf_C2H2_sf"/>
</dbReference>
<dbReference type="SUPFAM" id="SSF57667">
    <property type="entry name" value="beta-beta-alpha zinc fingers"/>
    <property type="match status" value="6"/>
</dbReference>
<evidence type="ECO:0000256" key="8">
    <source>
        <dbReference type="SAM" id="MobiDB-lite"/>
    </source>
</evidence>
<keyword evidence="3" id="KW-0677">Repeat</keyword>
<dbReference type="FunFam" id="3.30.160.60:FF:001498">
    <property type="entry name" value="Zinc finger protein 404"/>
    <property type="match status" value="1"/>
</dbReference>
<evidence type="ECO:0000256" key="3">
    <source>
        <dbReference type="ARBA" id="ARBA00022737"/>
    </source>
</evidence>
<evidence type="ECO:0000256" key="6">
    <source>
        <dbReference type="ARBA" id="ARBA00023242"/>
    </source>
</evidence>
<evidence type="ECO:0000256" key="2">
    <source>
        <dbReference type="ARBA" id="ARBA00022723"/>
    </source>
</evidence>
<name>A0ABD3VQX1_SINWO</name>
<organism evidence="10 11">
    <name type="scientific">Sinanodonta woodiana</name>
    <name type="common">Chinese pond mussel</name>
    <name type="synonym">Anodonta woodiana</name>
    <dbReference type="NCBI Taxonomy" id="1069815"/>
    <lineage>
        <taxon>Eukaryota</taxon>
        <taxon>Metazoa</taxon>
        <taxon>Spiralia</taxon>
        <taxon>Lophotrochozoa</taxon>
        <taxon>Mollusca</taxon>
        <taxon>Bivalvia</taxon>
        <taxon>Autobranchia</taxon>
        <taxon>Heteroconchia</taxon>
        <taxon>Palaeoheterodonta</taxon>
        <taxon>Unionida</taxon>
        <taxon>Unionoidea</taxon>
        <taxon>Unionidae</taxon>
        <taxon>Unioninae</taxon>
        <taxon>Sinanodonta</taxon>
    </lineage>
</organism>
<dbReference type="FunFam" id="3.30.160.60:FF:000446">
    <property type="entry name" value="Zinc finger protein"/>
    <property type="match status" value="1"/>
</dbReference>
<dbReference type="Pfam" id="PF13912">
    <property type="entry name" value="zf-C2H2_6"/>
    <property type="match status" value="1"/>
</dbReference>
<keyword evidence="2" id="KW-0479">Metal-binding</keyword>
<dbReference type="PANTHER" id="PTHR24379">
    <property type="entry name" value="KRAB AND ZINC FINGER DOMAIN-CONTAINING"/>
    <property type="match status" value="1"/>
</dbReference>
<comment type="caution">
    <text evidence="10">The sequence shown here is derived from an EMBL/GenBank/DDBJ whole genome shotgun (WGS) entry which is preliminary data.</text>
</comment>
<feature type="domain" description="C2H2-type" evidence="9">
    <location>
        <begin position="795"/>
        <end position="822"/>
    </location>
</feature>
<evidence type="ECO:0000256" key="7">
    <source>
        <dbReference type="PROSITE-ProRule" id="PRU00042"/>
    </source>
</evidence>
<dbReference type="PROSITE" id="PS50157">
    <property type="entry name" value="ZINC_FINGER_C2H2_2"/>
    <property type="match status" value="12"/>
</dbReference>
<dbReference type="FunFam" id="3.30.160.60:FF:000145">
    <property type="entry name" value="Zinc finger protein 574"/>
    <property type="match status" value="1"/>
</dbReference>
<feature type="compositionally biased region" description="Basic and acidic residues" evidence="8">
    <location>
        <begin position="570"/>
        <end position="586"/>
    </location>
</feature>
<dbReference type="GO" id="GO:0008270">
    <property type="term" value="F:zinc ion binding"/>
    <property type="evidence" value="ECO:0007669"/>
    <property type="project" value="UniProtKB-KW"/>
</dbReference>